<dbReference type="GO" id="GO:0005886">
    <property type="term" value="C:plasma membrane"/>
    <property type="evidence" value="ECO:0007669"/>
    <property type="project" value="UniProtKB-SubCell"/>
</dbReference>
<keyword evidence="2" id="KW-0813">Transport</keyword>
<evidence type="ECO:0000256" key="4">
    <source>
        <dbReference type="ARBA" id="ARBA00022692"/>
    </source>
</evidence>
<name>A0A645B5E9_9ZZZZ</name>
<dbReference type="InterPro" id="IPR035906">
    <property type="entry name" value="MetI-like_sf"/>
</dbReference>
<accession>A0A645B5E9</accession>
<evidence type="ECO:0000256" key="6">
    <source>
        <dbReference type="ARBA" id="ARBA00023136"/>
    </source>
</evidence>
<proteinExistence type="predicted"/>
<dbReference type="AlphaFoldDB" id="A0A645B5E9"/>
<keyword evidence="6 7" id="KW-0472">Membrane</keyword>
<evidence type="ECO:0000313" key="9">
    <source>
        <dbReference type="EMBL" id="MPM60627.1"/>
    </source>
</evidence>
<dbReference type="GO" id="GO:0055085">
    <property type="term" value="P:transmembrane transport"/>
    <property type="evidence" value="ECO:0007669"/>
    <property type="project" value="InterPro"/>
</dbReference>
<sequence>MSITETKGHRAKNKGIAQTRSDKVFETINIFLLCIILFITLFPLLIVVQRSLVPPEDVMMSSGGLSSLIPHRITFDYYGYVINNQVIWRAYGVTLTRAALGTAVNLLLTIMTAYPLSKKSLPGNRQLMLLFFITMIFSGGMIPTYLLVTSLGLQDTIWALIIPSALSVYNMIIMRTFFRSLPIELEESARIDGCNDIMILIRIILPLSLPAIASVGLFYAVWHWNTFMDGVLYITDRRLWPLQILLRETLLTSSMSELELNNSFAEVLPPPQGLIATEIIVTMLPIICTYPLLQKHFVKGILIGSVKG</sequence>
<dbReference type="InterPro" id="IPR000515">
    <property type="entry name" value="MetI-like"/>
</dbReference>
<feature type="transmembrane region" description="Helical" evidence="7">
    <location>
        <begin position="128"/>
        <end position="151"/>
    </location>
</feature>
<evidence type="ECO:0000259" key="8">
    <source>
        <dbReference type="PROSITE" id="PS50928"/>
    </source>
</evidence>
<evidence type="ECO:0000256" key="3">
    <source>
        <dbReference type="ARBA" id="ARBA00022475"/>
    </source>
</evidence>
<dbReference type="PANTHER" id="PTHR43744">
    <property type="entry name" value="ABC TRANSPORTER PERMEASE PROTEIN MG189-RELATED-RELATED"/>
    <property type="match status" value="1"/>
</dbReference>
<dbReference type="PANTHER" id="PTHR43744:SF9">
    <property type="entry name" value="POLYGALACTURONAN_RHAMNOGALACTURONAN TRANSPORT SYSTEM PERMEASE PROTEIN YTCP"/>
    <property type="match status" value="1"/>
</dbReference>
<organism evidence="9">
    <name type="scientific">bioreactor metagenome</name>
    <dbReference type="NCBI Taxonomy" id="1076179"/>
    <lineage>
        <taxon>unclassified sequences</taxon>
        <taxon>metagenomes</taxon>
        <taxon>ecological metagenomes</taxon>
    </lineage>
</organism>
<reference evidence="9" key="1">
    <citation type="submission" date="2019-08" db="EMBL/GenBank/DDBJ databases">
        <authorList>
            <person name="Kucharzyk K."/>
            <person name="Murdoch R.W."/>
            <person name="Higgins S."/>
            <person name="Loffler F."/>
        </authorList>
    </citation>
    <scope>NUCLEOTIDE SEQUENCE</scope>
</reference>
<dbReference type="SUPFAM" id="SSF161098">
    <property type="entry name" value="MetI-like"/>
    <property type="match status" value="1"/>
</dbReference>
<dbReference type="Pfam" id="PF00528">
    <property type="entry name" value="BPD_transp_1"/>
    <property type="match status" value="1"/>
</dbReference>
<comment type="subcellular location">
    <subcellularLocation>
        <location evidence="1">Cell membrane</location>
        <topology evidence="1">Multi-pass membrane protein</topology>
    </subcellularLocation>
</comment>
<comment type="caution">
    <text evidence="9">The sequence shown here is derived from an EMBL/GenBank/DDBJ whole genome shotgun (WGS) entry which is preliminary data.</text>
</comment>
<keyword evidence="4 7" id="KW-0812">Transmembrane</keyword>
<keyword evidence="3" id="KW-1003">Cell membrane</keyword>
<feature type="transmembrane region" description="Helical" evidence="7">
    <location>
        <begin position="199"/>
        <end position="222"/>
    </location>
</feature>
<evidence type="ECO:0000256" key="2">
    <source>
        <dbReference type="ARBA" id="ARBA00022448"/>
    </source>
</evidence>
<evidence type="ECO:0000256" key="5">
    <source>
        <dbReference type="ARBA" id="ARBA00022989"/>
    </source>
</evidence>
<evidence type="ECO:0000256" key="1">
    <source>
        <dbReference type="ARBA" id="ARBA00004651"/>
    </source>
</evidence>
<feature type="transmembrane region" description="Helical" evidence="7">
    <location>
        <begin position="157"/>
        <end position="178"/>
    </location>
</feature>
<dbReference type="Gene3D" id="1.10.3720.10">
    <property type="entry name" value="MetI-like"/>
    <property type="match status" value="1"/>
</dbReference>
<feature type="domain" description="ABC transmembrane type-1" evidence="8">
    <location>
        <begin position="91"/>
        <end position="293"/>
    </location>
</feature>
<feature type="transmembrane region" description="Helical" evidence="7">
    <location>
        <begin position="273"/>
        <end position="293"/>
    </location>
</feature>
<feature type="transmembrane region" description="Helical" evidence="7">
    <location>
        <begin position="30"/>
        <end position="52"/>
    </location>
</feature>
<dbReference type="PROSITE" id="PS50928">
    <property type="entry name" value="ABC_TM1"/>
    <property type="match status" value="1"/>
</dbReference>
<dbReference type="EMBL" id="VSSQ01017898">
    <property type="protein sequence ID" value="MPM60627.1"/>
    <property type="molecule type" value="Genomic_DNA"/>
</dbReference>
<dbReference type="CDD" id="cd06261">
    <property type="entry name" value="TM_PBP2"/>
    <property type="match status" value="1"/>
</dbReference>
<evidence type="ECO:0000256" key="7">
    <source>
        <dbReference type="SAM" id="Phobius"/>
    </source>
</evidence>
<keyword evidence="5 7" id="KW-1133">Transmembrane helix</keyword>
<gene>
    <name evidence="9" type="primary">araQ_73</name>
    <name evidence="9" type="ORF">SDC9_107479</name>
</gene>
<protein>
    <submittedName>
        <fullName evidence="9">L-arabinose transport system permease protein AraQ</fullName>
    </submittedName>
</protein>